<dbReference type="RefSeq" id="WP_062009485.1">
    <property type="nucleotide sequence ID" value="NZ_CP012677.1"/>
</dbReference>
<organism evidence="2 3">
    <name type="scientific">Arthrobacter alpinus</name>
    <dbReference type="NCBI Taxonomy" id="656366"/>
    <lineage>
        <taxon>Bacteria</taxon>
        <taxon>Bacillati</taxon>
        <taxon>Actinomycetota</taxon>
        <taxon>Actinomycetes</taxon>
        <taxon>Micrococcales</taxon>
        <taxon>Micrococcaceae</taxon>
        <taxon>Arthrobacter</taxon>
    </lineage>
</organism>
<dbReference type="PIRSF" id="PIRSF021700">
    <property type="entry name" value="3_dmu_93_MTrfase"/>
    <property type="match status" value="1"/>
</dbReference>
<dbReference type="Pfam" id="PF06983">
    <property type="entry name" value="3-dmu-9_3-mt"/>
    <property type="match status" value="1"/>
</dbReference>
<dbReference type="Proteomes" id="UP000062833">
    <property type="component" value="Chromosome"/>
</dbReference>
<accession>A0A0M4R1J7</accession>
<dbReference type="KEGG" id="aaq:AOC05_07170"/>
<reference evidence="3" key="1">
    <citation type="submission" date="2015-09" db="EMBL/GenBank/DDBJ databases">
        <title>Complete genome of Arthrobacter alpinus strain R3.8.</title>
        <authorList>
            <person name="See-Too W.S."/>
            <person name="Chan K.G."/>
        </authorList>
    </citation>
    <scope>NUCLEOTIDE SEQUENCE [LARGE SCALE GENOMIC DNA]</scope>
    <source>
        <strain evidence="3">R3.8</strain>
    </source>
</reference>
<dbReference type="EMBL" id="CP012677">
    <property type="protein sequence ID" value="ALE94064.1"/>
    <property type="molecule type" value="Genomic_DNA"/>
</dbReference>
<dbReference type="OrthoDB" id="9806473at2"/>
<dbReference type="GO" id="GO:0008168">
    <property type="term" value="F:methyltransferase activity"/>
    <property type="evidence" value="ECO:0007669"/>
    <property type="project" value="UniProtKB-KW"/>
</dbReference>
<dbReference type="CDD" id="cd06588">
    <property type="entry name" value="PhnB_like"/>
    <property type="match status" value="1"/>
</dbReference>
<evidence type="ECO:0000313" key="3">
    <source>
        <dbReference type="Proteomes" id="UP000062833"/>
    </source>
</evidence>
<proteinExistence type="predicted"/>
<dbReference type="SUPFAM" id="SSF54593">
    <property type="entry name" value="Glyoxalase/Bleomycin resistance protein/Dihydroxybiphenyl dioxygenase"/>
    <property type="match status" value="1"/>
</dbReference>
<keyword evidence="2" id="KW-0808">Transferase</keyword>
<dbReference type="GO" id="GO:0032259">
    <property type="term" value="P:methylation"/>
    <property type="evidence" value="ECO:0007669"/>
    <property type="project" value="UniProtKB-KW"/>
</dbReference>
<protein>
    <submittedName>
        <fullName evidence="2">3-demethylubiquinone-9 3-methyltransferase</fullName>
    </submittedName>
</protein>
<evidence type="ECO:0000313" key="2">
    <source>
        <dbReference type="EMBL" id="ALE94064.1"/>
    </source>
</evidence>
<dbReference type="PANTHER" id="PTHR33990:SF2">
    <property type="entry name" value="PHNB-LIKE DOMAIN-CONTAINING PROTEIN"/>
    <property type="match status" value="1"/>
</dbReference>
<feature type="domain" description="PhnB-like" evidence="1">
    <location>
        <begin position="4"/>
        <end position="117"/>
    </location>
</feature>
<dbReference type="InterPro" id="IPR028973">
    <property type="entry name" value="PhnB-like"/>
</dbReference>
<gene>
    <name evidence="2" type="ORF">AOC05_07170</name>
</gene>
<sequence length="163" mass="17662">MGGIGTCLWFNGQAEEAANFYVHLFENSRITDVSRGGGDGPGIPGDVLTIAFELDGRAFRGLNGGPEFTFSEAISFELFFEDQEELDSKWKALTSDGGQEGQCGWLKDRFGVSWQLIPQMLPTVLNSPDPAASQRALQAMLGMKKLDIAALQAAYDGDAPPKR</sequence>
<dbReference type="AlphaFoldDB" id="A0A0M4R1J7"/>
<dbReference type="PATRIC" id="fig|656366.3.peg.1537"/>
<keyword evidence="2" id="KW-0489">Methyltransferase</keyword>
<name>A0A0M4R1J7_9MICC</name>
<dbReference type="Gene3D" id="3.10.180.10">
    <property type="entry name" value="2,3-Dihydroxybiphenyl 1,2-Dioxygenase, domain 1"/>
    <property type="match status" value="1"/>
</dbReference>
<keyword evidence="2" id="KW-0830">Ubiquinone</keyword>
<evidence type="ECO:0000259" key="1">
    <source>
        <dbReference type="Pfam" id="PF06983"/>
    </source>
</evidence>
<keyword evidence="3" id="KW-1185">Reference proteome</keyword>
<dbReference type="InterPro" id="IPR029068">
    <property type="entry name" value="Glyas_Bleomycin-R_OHBP_Dase"/>
</dbReference>
<dbReference type="PANTHER" id="PTHR33990">
    <property type="entry name" value="PROTEIN YJDN-RELATED"/>
    <property type="match status" value="1"/>
</dbReference>
<dbReference type="InterPro" id="IPR009725">
    <property type="entry name" value="3_dmu_93_MTrfase"/>
</dbReference>